<keyword evidence="14" id="KW-1185">Reference proteome</keyword>
<keyword evidence="6 9" id="KW-0067">ATP-binding</keyword>
<evidence type="ECO:0000259" key="12">
    <source>
        <dbReference type="PROSITE" id="PS50011"/>
    </source>
</evidence>
<comment type="catalytic activity">
    <reaction evidence="8">
        <text>L-seryl-[protein] + ATP = O-phospho-L-seryl-[protein] + ADP + H(+)</text>
        <dbReference type="Rhea" id="RHEA:17989"/>
        <dbReference type="Rhea" id="RHEA-COMP:9863"/>
        <dbReference type="Rhea" id="RHEA-COMP:11604"/>
        <dbReference type="ChEBI" id="CHEBI:15378"/>
        <dbReference type="ChEBI" id="CHEBI:29999"/>
        <dbReference type="ChEBI" id="CHEBI:30616"/>
        <dbReference type="ChEBI" id="CHEBI:83421"/>
        <dbReference type="ChEBI" id="CHEBI:456216"/>
        <dbReference type="EC" id="2.7.11.1"/>
    </reaction>
</comment>
<proteinExistence type="inferred from homology"/>
<dbReference type="GO" id="GO:0005737">
    <property type="term" value="C:cytoplasm"/>
    <property type="evidence" value="ECO:0007669"/>
    <property type="project" value="TreeGrafter"/>
</dbReference>
<dbReference type="Gene3D" id="1.10.510.10">
    <property type="entry name" value="Transferase(Phosphotransferase) domain 1"/>
    <property type="match status" value="1"/>
</dbReference>
<dbReference type="GO" id="GO:0005634">
    <property type="term" value="C:nucleus"/>
    <property type="evidence" value="ECO:0007669"/>
    <property type="project" value="TreeGrafter"/>
</dbReference>
<feature type="domain" description="Protein kinase" evidence="12">
    <location>
        <begin position="24"/>
        <end position="288"/>
    </location>
</feature>
<evidence type="ECO:0000256" key="5">
    <source>
        <dbReference type="ARBA" id="ARBA00022777"/>
    </source>
</evidence>
<evidence type="ECO:0000256" key="7">
    <source>
        <dbReference type="ARBA" id="ARBA00047899"/>
    </source>
</evidence>
<dbReference type="PROSITE" id="PS50011">
    <property type="entry name" value="PROTEIN_KINASE_DOM"/>
    <property type="match status" value="1"/>
</dbReference>
<keyword evidence="5" id="KW-0418">Kinase</keyword>
<dbReference type="InterPro" id="IPR008271">
    <property type="entry name" value="Ser/Thr_kinase_AS"/>
</dbReference>
<evidence type="ECO:0000256" key="3">
    <source>
        <dbReference type="ARBA" id="ARBA00022679"/>
    </source>
</evidence>
<dbReference type="GO" id="GO:0005524">
    <property type="term" value="F:ATP binding"/>
    <property type="evidence" value="ECO:0007669"/>
    <property type="project" value="UniProtKB-UniRule"/>
</dbReference>
<feature type="compositionally biased region" description="Low complexity" evidence="11">
    <location>
        <begin position="366"/>
        <end position="378"/>
    </location>
</feature>
<evidence type="ECO:0000256" key="1">
    <source>
        <dbReference type="ARBA" id="ARBA00012513"/>
    </source>
</evidence>
<dbReference type="PROSITE" id="PS00107">
    <property type="entry name" value="PROTEIN_KINASE_ATP"/>
    <property type="match status" value="1"/>
</dbReference>
<feature type="region of interest" description="Disordered" evidence="11">
    <location>
        <begin position="333"/>
        <end position="404"/>
    </location>
</feature>
<evidence type="ECO:0000256" key="6">
    <source>
        <dbReference type="ARBA" id="ARBA00022840"/>
    </source>
</evidence>
<organism evidence="13 14">
    <name type="scientific">Apophysomyces ossiformis</name>
    <dbReference type="NCBI Taxonomy" id="679940"/>
    <lineage>
        <taxon>Eukaryota</taxon>
        <taxon>Fungi</taxon>
        <taxon>Fungi incertae sedis</taxon>
        <taxon>Mucoromycota</taxon>
        <taxon>Mucoromycotina</taxon>
        <taxon>Mucoromycetes</taxon>
        <taxon>Mucorales</taxon>
        <taxon>Mucorineae</taxon>
        <taxon>Mucoraceae</taxon>
        <taxon>Apophysomyces</taxon>
    </lineage>
</organism>
<evidence type="ECO:0000256" key="9">
    <source>
        <dbReference type="PROSITE-ProRule" id="PRU10141"/>
    </source>
</evidence>
<comment type="catalytic activity">
    <reaction evidence="7">
        <text>L-threonyl-[protein] + ATP = O-phospho-L-threonyl-[protein] + ADP + H(+)</text>
        <dbReference type="Rhea" id="RHEA:46608"/>
        <dbReference type="Rhea" id="RHEA-COMP:11060"/>
        <dbReference type="Rhea" id="RHEA-COMP:11605"/>
        <dbReference type="ChEBI" id="CHEBI:15378"/>
        <dbReference type="ChEBI" id="CHEBI:30013"/>
        <dbReference type="ChEBI" id="CHEBI:30616"/>
        <dbReference type="ChEBI" id="CHEBI:61977"/>
        <dbReference type="ChEBI" id="CHEBI:456216"/>
        <dbReference type="EC" id="2.7.11.1"/>
    </reaction>
</comment>
<evidence type="ECO:0000313" key="14">
    <source>
        <dbReference type="Proteomes" id="UP000605846"/>
    </source>
</evidence>
<dbReference type="EC" id="2.7.11.1" evidence="1"/>
<dbReference type="PROSITE" id="PS00108">
    <property type="entry name" value="PROTEIN_KINASE_ST"/>
    <property type="match status" value="1"/>
</dbReference>
<keyword evidence="2 10" id="KW-0723">Serine/threonine-protein kinase</keyword>
<dbReference type="AlphaFoldDB" id="A0A8H7ER71"/>
<dbReference type="InterPro" id="IPR011009">
    <property type="entry name" value="Kinase-like_dom_sf"/>
</dbReference>
<name>A0A8H7ER71_9FUNG</name>
<comment type="similarity">
    <text evidence="10">Belongs to the protein kinase superfamily.</text>
</comment>
<gene>
    <name evidence="13" type="ORF">EC973_004914</name>
</gene>
<dbReference type="GO" id="GO:0004674">
    <property type="term" value="F:protein serine/threonine kinase activity"/>
    <property type="evidence" value="ECO:0007669"/>
    <property type="project" value="UniProtKB-KW"/>
</dbReference>
<dbReference type="Proteomes" id="UP000605846">
    <property type="component" value="Unassembled WGS sequence"/>
</dbReference>
<dbReference type="InterPro" id="IPR017441">
    <property type="entry name" value="Protein_kinase_ATP_BS"/>
</dbReference>
<dbReference type="EMBL" id="JABAYA010000028">
    <property type="protein sequence ID" value="KAF7729146.1"/>
    <property type="molecule type" value="Genomic_DNA"/>
</dbReference>
<keyword evidence="3" id="KW-0808">Transferase</keyword>
<feature type="binding site" evidence="9">
    <location>
        <position position="53"/>
    </location>
    <ligand>
        <name>ATP</name>
        <dbReference type="ChEBI" id="CHEBI:30616"/>
    </ligand>
</feature>
<dbReference type="PANTHER" id="PTHR24343">
    <property type="entry name" value="SERINE/THREONINE KINASE"/>
    <property type="match status" value="1"/>
</dbReference>
<evidence type="ECO:0000256" key="11">
    <source>
        <dbReference type="SAM" id="MobiDB-lite"/>
    </source>
</evidence>
<protein>
    <recommendedName>
        <fullName evidence="1">non-specific serine/threonine protein kinase</fullName>
        <ecNumber evidence="1">2.7.11.1</ecNumber>
    </recommendedName>
</protein>
<keyword evidence="4 9" id="KW-0547">Nucleotide-binding</keyword>
<dbReference type="SMART" id="SM00220">
    <property type="entry name" value="S_TKc"/>
    <property type="match status" value="1"/>
</dbReference>
<dbReference type="PANTHER" id="PTHR24343:SF541">
    <property type="entry name" value="SERINE_THREONINE-PROTEIN KINASE SKS1-RELATED"/>
    <property type="match status" value="1"/>
</dbReference>
<sequence length="441" mass="49028">MSLPSSPSFDPQSLLHTCIDDQSIQLVSILGIGAYGIVYLGRHLGSRRSYAVKLLTNSKAIHREIDIHAHLSGHPNILQFEKVVRQGNMTFIVLEYAPEGDLFSAITYPSGGLVGNNEAIRFIFLQILDAVEHCHRHGIAHRDLKPENVLVFPNWRIKLADFGLATSQLVSNEFGCGSTFYFSPECQGGIVRNNKRIKGYSTQANDIWSLGVILINFAAGRNPWRQATMQDPTFAAYVHNPRQFFKTILPTISDELDYILTRIFCLDPALRISLPELRLRILRCTSFTIDGHISTKPDSNTPIHVPKPRLSVDLEYSQSVTETIMHYLHGFVDSDDEEPRSNPVITKTMPFSSPTRRQPPPPPLRSPATRPVPTATTPATPPSPSSSSSCSSISSSTFSSECPTTPRIVISPIREGKYQYQYQSIATLGISTFNGYDSLKL</sequence>
<feature type="compositionally biased region" description="Low complexity" evidence="11">
    <location>
        <begin position="385"/>
        <end position="404"/>
    </location>
</feature>
<evidence type="ECO:0000256" key="2">
    <source>
        <dbReference type="ARBA" id="ARBA00022527"/>
    </source>
</evidence>
<evidence type="ECO:0000256" key="10">
    <source>
        <dbReference type="RuleBase" id="RU000304"/>
    </source>
</evidence>
<dbReference type="InterPro" id="IPR000719">
    <property type="entry name" value="Prot_kinase_dom"/>
</dbReference>
<dbReference type="SUPFAM" id="SSF56112">
    <property type="entry name" value="Protein kinase-like (PK-like)"/>
    <property type="match status" value="1"/>
</dbReference>
<evidence type="ECO:0000256" key="4">
    <source>
        <dbReference type="ARBA" id="ARBA00022741"/>
    </source>
</evidence>
<evidence type="ECO:0000256" key="8">
    <source>
        <dbReference type="ARBA" id="ARBA00048679"/>
    </source>
</evidence>
<accession>A0A8H7ER71</accession>
<reference evidence="13" key="1">
    <citation type="submission" date="2020-01" db="EMBL/GenBank/DDBJ databases">
        <title>Genome Sequencing of Three Apophysomyces-Like Fungal Strains Confirms a Novel Fungal Genus in the Mucoromycota with divergent Burkholderia-like Endosymbiotic Bacteria.</title>
        <authorList>
            <person name="Stajich J.E."/>
            <person name="Macias A.M."/>
            <person name="Carter-House D."/>
            <person name="Lovett B."/>
            <person name="Kasson L.R."/>
            <person name="Berry K."/>
            <person name="Grigoriev I."/>
            <person name="Chang Y."/>
            <person name="Spatafora J."/>
            <person name="Kasson M.T."/>
        </authorList>
    </citation>
    <scope>NUCLEOTIDE SEQUENCE</scope>
    <source>
        <strain evidence="13">NRRL A-21654</strain>
    </source>
</reference>
<dbReference type="OrthoDB" id="541276at2759"/>
<comment type="caution">
    <text evidence="13">The sequence shown here is derived from an EMBL/GenBank/DDBJ whole genome shotgun (WGS) entry which is preliminary data.</text>
</comment>
<evidence type="ECO:0000313" key="13">
    <source>
        <dbReference type="EMBL" id="KAF7729146.1"/>
    </source>
</evidence>
<dbReference type="Pfam" id="PF00069">
    <property type="entry name" value="Pkinase"/>
    <property type="match status" value="1"/>
</dbReference>